<evidence type="ECO:0000313" key="2">
    <source>
        <dbReference type="EMBL" id="VEJ51870.1"/>
    </source>
</evidence>
<dbReference type="Proteomes" id="UP000272771">
    <property type="component" value="Chromosome"/>
</dbReference>
<feature type="signal peptide" evidence="1">
    <location>
        <begin position="1"/>
        <end position="22"/>
    </location>
</feature>
<proteinExistence type="predicted"/>
<dbReference type="NCBIfam" id="NF047650">
    <property type="entry name" value="lipo_NMCC_0638"/>
    <property type="match status" value="1"/>
</dbReference>
<dbReference type="AlphaFoldDB" id="A0A448VQ03"/>
<feature type="chain" id="PRO_5019085660" evidence="1">
    <location>
        <begin position="23"/>
        <end position="200"/>
    </location>
</feature>
<keyword evidence="3" id="KW-1185">Reference proteome</keyword>
<evidence type="ECO:0000256" key="1">
    <source>
        <dbReference type="SAM" id="SignalP"/>
    </source>
</evidence>
<sequence length="200" mass="21593">MRPSEKMIKRCLAGLCSLLLVACADKMPQAEKEGAAAGLVGLFFDTCVSGLGDGRKVAATAERQGFRLLAAAERKSLPFGMLEADAVQVWVAEKGGVPFYLTLNPEGCGMKTAVADEETVRRLFVGRLPSLQKQGLVFEWQSEHYSPTPFPFTRLTYAAQTGEAAEVLLTANTSPSELLPAQAALHLARRPVEIRRAVSN</sequence>
<protein>
    <submittedName>
        <fullName evidence="2">Putative lipoprotein</fullName>
    </submittedName>
</protein>
<name>A0A448VQ03_9NEIS</name>
<evidence type="ECO:0000313" key="3">
    <source>
        <dbReference type="Proteomes" id="UP000272771"/>
    </source>
</evidence>
<organism evidence="2 3">
    <name type="scientific">Neisseria weaveri</name>
    <dbReference type="NCBI Taxonomy" id="28091"/>
    <lineage>
        <taxon>Bacteria</taxon>
        <taxon>Pseudomonadati</taxon>
        <taxon>Pseudomonadota</taxon>
        <taxon>Betaproteobacteria</taxon>
        <taxon>Neisseriales</taxon>
        <taxon>Neisseriaceae</taxon>
        <taxon>Neisseria</taxon>
    </lineage>
</organism>
<dbReference type="STRING" id="28091.SAMEA3174300_00334"/>
<dbReference type="EMBL" id="LR134533">
    <property type="protein sequence ID" value="VEJ51870.1"/>
    <property type="molecule type" value="Genomic_DNA"/>
</dbReference>
<gene>
    <name evidence="2" type="ORF">NCTC12742_01777</name>
</gene>
<keyword evidence="2" id="KW-0449">Lipoprotein</keyword>
<reference evidence="2 3" key="1">
    <citation type="submission" date="2018-12" db="EMBL/GenBank/DDBJ databases">
        <authorList>
            <consortium name="Pathogen Informatics"/>
        </authorList>
    </citation>
    <scope>NUCLEOTIDE SEQUENCE [LARGE SCALE GENOMIC DNA]</scope>
    <source>
        <strain evidence="2 3">NCTC12742</strain>
    </source>
</reference>
<dbReference type="PROSITE" id="PS51257">
    <property type="entry name" value="PROKAR_LIPOPROTEIN"/>
    <property type="match status" value="1"/>
</dbReference>
<accession>A0A448VQ03</accession>
<dbReference type="OrthoDB" id="8606195at2"/>
<keyword evidence="1" id="KW-0732">Signal</keyword>